<feature type="compositionally biased region" description="Polar residues" evidence="1">
    <location>
        <begin position="30"/>
        <end position="42"/>
    </location>
</feature>
<evidence type="ECO:0000313" key="3">
    <source>
        <dbReference type="Proteomes" id="UP000007796"/>
    </source>
</evidence>
<dbReference type="GeneID" id="25979949"/>
<feature type="compositionally biased region" description="Basic residues" evidence="1">
    <location>
        <begin position="371"/>
        <end position="381"/>
    </location>
</feature>
<sequence length="537" mass="57740">MAWTRQVVGDSDDDEDSVILLRNPQGDIQIGSTAGDSNSTDRSLFRGNYEEQHKNLRSPSDTARRTTDGAHLKTQSDGRSMVDGKMRGEEDQPLDMWDVPSSPEAVNWHGTKRRRGGSHQPDDGTTAQAVGQRLQILISAAGGTDNATATSEKKQAREQERVYTIAGDSFSSIEPTDPSGLGQMHLLGSSPAVQHRLPGSLDHMQDPIGYDSEYERVLPASAAITESTIAYPTPSRYAVLNPQYTGDSNDGATQFDLLHDSRQPTPTRPHAGLSLSEIPPSSPDEIAAPFTVLGAGGPSADDAWEPQDSHNSHHETARPTKQKRRRASDTDELSSAAYMTEHSPKGSEADKSATVDITGERSMPAKAEPMKKKREQGKKNKAKEVIDLSDYNDVDPLTDAPPTAVTTNTGAASSKPKRPRGRPKRQAIVTEPPPQEPAGEERRDESSRGEMGKEKQEQLQKQAAVLADPVVPVVPAGLADLADPGNSSTTSVAPVTATAPVKKPISSISTGQGRVPFRVGLSKRHRIAPLLKSIPKP</sequence>
<dbReference type="EMBL" id="GL629729">
    <property type="protein sequence ID" value="EFX06187.1"/>
    <property type="molecule type" value="Genomic_DNA"/>
</dbReference>
<protein>
    <submittedName>
        <fullName evidence="2">Uncharacterized protein</fullName>
    </submittedName>
</protein>
<proteinExistence type="predicted"/>
<feature type="compositionally biased region" description="Basic and acidic residues" evidence="1">
    <location>
        <begin position="62"/>
        <end position="90"/>
    </location>
</feature>
<feature type="compositionally biased region" description="Polar residues" evidence="1">
    <location>
        <begin position="242"/>
        <end position="252"/>
    </location>
</feature>
<dbReference type="InParanoid" id="F0X7F8"/>
<feature type="region of interest" description="Disordered" evidence="1">
    <location>
        <begin position="241"/>
        <end position="464"/>
    </location>
</feature>
<reference evidence="2 3" key="1">
    <citation type="journal article" date="2011" name="Proc. Natl. Acad. Sci. U.S.A.">
        <title>Genome and transcriptome analyses of the mountain pine beetle-fungal symbiont Grosmannia clavigera, a lodgepole pine pathogen.</title>
        <authorList>
            <person name="DiGuistini S."/>
            <person name="Wang Y."/>
            <person name="Liao N.Y."/>
            <person name="Taylor G."/>
            <person name="Tanguay P."/>
            <person name="Feau N."/>
            <person name="Henrissat B."/>
            <person name="Chan S.K."/>
            <person name="Hesse-Orce U."/>
            <person name="Alamouti S.M."/>
            <person name="Tsui C.K.M."/>
            <person name="Docking R.T."/>
            <person name="Levasseur A."/>
            <person name="Haridas S."/>
            <person name="Robertson G."/>
            <person name="Birol I."/>
            <person name="Holt R.A."/>
            <person name="Marra M.A."/>
            <person name="Hamelin R.C."/>
            <person name="Hirst M."/>
            <person name="Jones S.J.M."/>
            <person name="Bohlmann J."/>
            <person name="Breuil C."/>
        </authorList>
    </citation>
    <scope>NUCLEOTIDE SEQUENCE [LARGE SCALE GENOMIC DNA]</scope>
    <source>
        <strain evidence="3">kw1407 / UAMH 11150</strain>
    </source>
</reference>
<name>F0X7F8_GROCL</name>
<organism evidence="3">
    <name type="scientific">Grosmannia clavigera (strain kw1407 / UAMH 11150)</name>
    <name type="common">Blue stain fungus</name>
    <name type="synonym">Graphiocladiella clavigera</name>
    <dbReference type="NCBI Taxonomy" id="655863"/>
    <lineage>
        <taxon>Eukaryota</taxon>
        <taxon>Fungi</taxon>
        <taxon>Dikarya</taxon>
        <taxon>Ascomycota</taxon>
        <taxon>Pezizomycotina</taxon>
        <taxon>Sordariomycetes</taxon>
        <taxon>Sordariomycetidae</taxon>
        <taxon>Ophiostomatales</taxon>
        <taxon>Ophiostomataceae</taxon>
        <taxon>Leptographium</taxon>
    </lineage>
</organism>
<feature type="region of interest" description="Disordered" evidence="1">
    <location>
        <begin position="23"/>
        <end position="125"/>
    </location>
</feature>
<feature type="compositionally biased region" description="Basic and acidic residues" evidence="1">
    <location>
        <begin position="342"/>
        <end position="353"/>
    </location>
</feature>
<accession>F0X7F8</accession>
<dbReference type="RefSeq" id="XP_014175669.1">
    <property type="nucleotide sequence ID" value="XM_014320194.1"/>
</dbReference>
<feature type="compositionally biased region" description="Basic and acidic residues" evidence="1">
    <location>
        <begin position="439"/>
        <end position="458"/>
    </location>
</feature>
<dbReference type="Proteomes" id="UP000007796">
    <property type="component" value="Unassembled WGS sequence"/>
</dbReference>
<evidence type="ECO:0000313" key="2">
    <source>
        <dbReference type="EMBL" id="EFX06187.1"/>
    </source>
</evidence>
<gene>
    <name evidence="2" type="ORF">CMQ_6508</name>
</gene>
<dbReference type="OrthoDB" id="5404794at2759"/>
<dbReference type="AlphaFoldDB" id="F0X7F8"/>
<keyword evidence="3" id="KW-1185">Reference proteome</keyword>
<dbReference type="HOGENOM" id="CLU_507197_0_0_1"/>
<evidence type="ECO:0000256" key="1">
    <source>
        <dbReference type="SAM" id="MobiDB-lite"/>
    </source>
</evidence>
<feature type="compositionally biased region" description="Basic residues" evidence="1">
    <location>
        <begin position="415"/>
        <end position="425"/>
    </location>
</feature>
<feature type="compositionally biased region" description="Basic and acidic residues" evidence="1">
    <location>
        <begin position="307"/>
        <end position="318"/>
    </location>
</feature>